<evidence type="ECO:0000313" key="6">
    <source>
        <dbReference type="Proteomes" id="UP000241346"/>
    </source>
</evidence>
<accession>A0A2T3NMC1</accession>
<comment type="similarity">
    <text evidence="1">Belongs to the sulfatase family.</text>
</comment>
<dbReference type="SUPFAM" id="SSF53649">
    <property type="entry name" value="Alkaline phosphatase-like"/>
    <property type="match status" value="1"/>
</dbReference>
<evidence type="ECO:0000259" key="4">
    <source>
        <dbReference type="Pfam" id="PF00884"/>
    </source>
</evidence>
<feature type="domain" description="Sulfatase N-terminal" evidence="4">
    <location>
        <begin position="37"/>
        <end position="326"/>
    </location>
</feature>
<dbReference type="CDD" id="cd16027">
    <property type="entry name" value="SGSH"/>
    <property type="match status" value="1"/>
</dbReference>
<organism evidence="5 6">
    <name type="scientific">Photobacterium rosenbergii</name>
    <dbReference type="NCBI Taxonomy" id="294936"/>
    <lineage>
        <taxon>Bacteria</taxon>
        <taxon>Pseudomonadati</taxon>
        <taxon>Pseudomonadota</taxon>
        <taxon>Gammaproteobacteria</taxon>
        <taxon>Vibrionales</taxon>
        <taxon>Vibrionaceae</taxon>
        <taxon>Photobacterium</taxon>
    </lineage>
</organism>
<dbReference type="InterPro" id="IPR017850">
    <property type="entry name" value="Alkaline_phosphatase_core_sf"/>
</dbReference>
<proteinExistence type="inferred from homology"/>
<feature type="signal peptide" evidence="3">
    <location>
        <begin position="1"/>
        <end position="21"/>
    </location>
</feature>
<dbReference type="PANTHER" id="PTHR42693:SF53">
    <property type="entry name" value="ENDO-4-O-SULFATASE"/>
    <property type="match status" value="1"/>
</dbReference>
<dbReference type="PANTHER" id="PTHR42693">
    <property type="entry name" value="ARYLSULFATASE FAMILY MEMBER"/>
    <property type="match status" value="1"/>
</dbReference>
<protein>
    <submittedName>
        <fullName evidence="5">Sulfatase</fullName>
    </submittedName>
</protein>
<dbReference type="EMBL" id="PYMB01000001">
    <property type="protein sequence ID" value="PSW16608.1"/>
    <property type="molecule type" value="Genomic_DNA"/>
</dbReference>
<feature type="chain" id="PRO_5015574214" evidence="3">
    <location>
        <begin position="22"/>
        <end position="510"/>
    </location>
</feature>
<dbReference type="InterPro" id="IPR000917">
    <property type="entry name" value="Sulfatase_N"/>
</dbReference>
<keyword evidence="3" id="KW-0732">Signal</keyword>
<dbReference type="Gene3D" id="3.40.720.10">
    <property type="entry name" value="Alkaline Phosphatase, subunit A"/>
    <property type="match status" value="1"/>
</dbReference>
<gene>
    <name evidence="5" type="ORF">C9J01_06330</name>
</gene>
<dbReference type="AlphaFoldDB" id="A0A2T3NMC1"/>
<keyword evidence="2" id="KW-0378">Hydrolase</keyword>
<evidence type="ECO:0000256" key="2">
    <source>
        <dbReference type="ARBA" id="ARBA00022801"/>
    </source>
</evidence>
<comment type="caution">
    <text evidence="5">The sequence shown here is derived from an EMBL/GenBank/DDBJ whole genome shotgun (WGS) entry which is preliminary data.</text>
</comment>
<dbReference type="InterPro" id="IPR050738">
    <property type="entry name" value="Sulfatase"/>
</dbReference>
<name>A0A2T3NMC1_9GAMM</name>
<sequence>MVTMKKNVLTTAMLMLFSATAALSLAAEPAKSEQTAPNILLITADDMDYGSLGVTGSTVPEISPNLDRLANQGIRFNNAFVTVSVCEPSRGVMATGRYIQNSGIWGFYPTTQNIPTLAEELKDGGYTVGILGKVNHSTPKYVDDYVWDYSKDKADIGSGRGPKLYRKHLEAFIDSAQANDKPFFMMANSHDPHRPYFVDSPNYERGGKQRPSRIYKPEEIQVPSFLPDIPGARKELAQYYSSVKRLDDTVGEMMSVLEEKGVSDNTIVLFLSDNGIAAPFAKSNVYRNSNHTPFFVRWPEKINASVDDEHFVSMVDLMPTLLEAADLEVPDSLDGRSFLPVLKGESQAERDYVFTQYHENAGGRIFPMAAVQNSDWLYIFNPWAVGGRVYKTSANNSGTFKAMKKLADENPEIKERVEFFLNRTVTEFYDLRKDPDAKVNLADKKEFKEQQMKMVELMRQHMEQYNDPMLELLLKRDDNDFLVSRTAELQMETRERKKIHRQLSGGKKGH</sequence>
<evidence type="ECO:0000256" key="3">
    <source>
        <dbReference type="SAM" id="SignalP"/>
    </source>
</evidence>
<reference evidence="5 6" key="1">
    <citation type="submission" date="2018-03" db="EMBL/GenBank/DDBJ databases">
        <title>Whole genome sequencing of Histamine producing bacteria.</title>
        <authorList>
            <person name="Butler K."/>
        </authorList>
    </citation>
    <scope>NUCLEOTIDE SEQUENCE [LARGE SCALE GENOMIC DNA]</scope>
    <source>
        <strain evidence="5 6">DSM 19138</strain>
    </source>
</reference>
<evidence type="ECO:0000313" key="5">
    <source>
        <dbReference type="EMBL" id="PSW16608.1"/>
    </source>
</evidence>
<dbReference type="Proteomes" id="UP000241346">
    <property type="component" value="Unassembled WGS sequence"/>
</dbReference>
<evidence type="ECO:0000256" key="1">
    <source>
        <dbReference type="ARBA" id="ARBA00008779"/>
    </source>
</evidence>
<dbReference type="GO" id="GO:0004065">
    <property type="term" value="F:arylsulfatase activity"/>
    <property type="evidence" value="ECO:0007669"/>
    <property type="project" value="TreeGrafter"/>
</dbReference>
<dbReference type="Pfam" id="PF00884">
    <property type="entry name" value="Sulfatase"/>
    <property type="match status" value="1"/>
</dbReference>